<dbReference type="Ensembl" id="ENSSPAT00000003587.1">
    <property type="protein sequence ID" value="ENSSPAP00000003521.1"/>
    <property type="gene ID" value="ENSSPAG00000002688.1"/>
</dbReference>
<evidence type="ECO:0000256" key="1">
    <source>
        <dbReference type="SAM" id="MobiDB-lite"/>
    </source>
</evidence>
<proteinExistence type="predicted"/>
<dbReference type="AlphaFoldDB" id="A0A3B4Z832"/>
<sequence>MGRMWADGGLEAEAGSRAVGRWCRERKSGEGSRGGGGRVERRGGYSGDKSLESRLLEMQGDKRVKKPVIALKIRLQSITLDFTRPASNKRAVIYELRTADTACVCVHVCLFLDTCVHMCMPLFTASFCVTCVSEGTSLEEQVRRIKDIEAIESDSFVPQAFKSSRDDIKVRSVSLFLPAPQSLQPYPQDVTLPVSIIYNDSDTLAHPNLFMDKEKAEELWLNRLVSLRQERLMGSPVT</sequence>
<reference evidence="2" key="1">
    <citation type="submission" date="2023-09" db="UniProtKB">
        <authorList>
            <consortium name="Ensembl"/>
        </authorList>
    </citation>
    <scope>IDENTIFICATION</scope>
</reference>
<dbReference type="STRING" id="144197.ENSSPAP00000003521"/>
<accession>A0A3B4Z832</accession>
<organism evidence="2">
    <name type="scientific">Stegastes partitus</name>
    <name type="common">bicolor damselfish</name>
    <dbReference type="NCBI Taxonomy" id="144197"/>
    <lineage>
        <taxon>Eukaryota</taxon>
        <taxon>Metazoa</taxon>
        <taxon>Chordata</taxon>
        <taxon>Craniata</taxon>
        <taxon>Vertebrata</taxon>
        <taxon>Euteleostomi</taxon>
        <taxon>Actinopterygii</taxon>
        <taxon>Neopterygii</taxon>
        <taxon>Teleostei</taxon>
        <taxon>Neoteleostei</taxon>
        <taxon>Acanthomorphata</taxon>
        <taxon>Ovalentaria</taxon>
        <taxon>Pomacentridae</taxon>
        <taxon>Stegastes</taxon>
    </lineage>
</organism>
<evidence type="ECO:0000313" key="2">
    <source>
        <dbReference type="Ensembl" id="ENSSPAP00000003521.1"/>
    </source>
</evidence>
<feature type="region of interest" description="Disordered" evidence="1">
    <location>
        <begin position="25"/>
        <end position="46"/>
    </location>
</feature>
<dbReference type="GeneTree" id="ENSGT00940000164641"/>
<name>A0A3B4Z832_9TELE</name>
<protein>
    <submittedName>
        <fullName evidence="2">Arginine/serine-rich coiled-coil 1</fullName>
    </submittedName>
</protein>